<dbReference type="EMBL" id="JAMYQB010000037">
    <property type="protein sequence ID" value="MER9408247.1"/>
    <property type="molecule type" value="Genomic_DNA"/>
</dbReference>
<gene>
    <name evidence="3" type="ORF">NKI36_30075</name>
</gene>
<feature type="transmembrane region" description="Helical" evidence="1">
    <location>
        <begin position="252"/>
        <end position="274"/>
    </location>
</feature>
<dbReference type="RefSeq" id="WP_352562164.1">
    <property type="nucleotide sequence ID" value="NZ_JAMYQB010000037.1"/>
</dbReference>
<evidence type="ECO:0000313" key="4">
    <source>
        <dbReference type="Proteomes" id="UP001433071"/>
    </source>
</evidence>
<evidence type="ECO:0000256" key="1">
    <source>
        <dbReference type="SAM" id="Phobius"/>
    </source>
</evidence>
<proteinExistence type="predicted"/>
<feature type="transmembrane region" description="Helical" evidence="1">
    <location>
        <begin position="28"/>
        <end position="47"/>
    </location>
</feature>
<keyword evidence="3" id="KW-0808">Transferase</keyword>
<sequence length="355" mass="39843">MHNHVTVGSKGSDSRQDGAKVRDVTFDFAKGVLIILVIVGHLLQYVIYSGTEDYWLSPYFKAIYMFHMPLFMAISGYLSSRAILRKSFSQGVIDRAVQLVLPMFFWCALIWLSKAALMTSADSLSGVMLDFFGEFIGTYWFLWAAFASFCAIKLLTSFNGLSLWIVGASAIAVAFAPVPWSIAPLVRYTYPFYCLGFLFAQPIGWQAARRHKAVFVVFLSMVAFMCFLVWGRETYVYNNLVLIYDGESARQVLLMFIGSVATSAVAMQLMFLCWRVGHLTRVARFIAVELGQSTLLLYLLQGAVFRFMDLIGFGELWDLPSRIGFATLLGAAIVVSAIIIRRIARDHGWLSRGYA</sequence>
<dbReference type="Pfam" id="PF01757">
    <property type="entry name" value="Acyl_transf_3"/>
    <property type="match status" value="1"/>
</dbReference>
<dbReference type="PANTHER" id="PTHR37312:SF1">
    <property type="entry name" value="MEMBRANE-BOUND ACYLTRANSFERASE YKRP-RELATED"/>
    <property type="match status" value="1"/>
</dbReference>
<dbReference type="GO" id="GO:0016746">
    <property type="term" value="F:acyltransferase activity"/>
    <property type="evidence" value="ECO:0007669"/>
    <property type="project" value="UniProtKB-KW"/>
</dbReference>
<feature type="transmembrane region" description="Helical" evidence="1">
    <location>
        <begin position="137"/>
        <end position="156"/>
    </location>
</feature>
<dbReference type="Proteomes" id="UP001433071">
    <property type="component" value="Unassembled WGS sequence"/>
</dbReference>
<feature type="transmembrane region" description="Helical" evidence="1">
    <location>
        <begin position="213"/>
        <end position="232"/>
    </location>
</feature>
<dbReference type="InterPro" id="IPR053490">
    <property type="entry name" value="Nod_factor_Fuc_AcT"/>
</dbReference>
<feature type="domain" description="Acyltransferase 3" evidence="2">
    <location>
        <begin position="26"/>
        <end position="340"/>
    </location>
</feature>
<keyword evidence="4" id="KW-1185">Reference proteome</keyword>
<comment type="caution">
    <text evidence="3">The sequence shown here is derived from an EMBL/GenBank/DDBJ whole genome shotgun (WGS) entry which is preliminary data.</text>
</comment>
<feature type="transmembrane region" description="Helical" evidence="1">
    <location>
        <begin position="188"/>
        <end position="206"/>
    </location>
</feature>
<feature type="transmembrane region" description="Helical" evidence="1">
    <location>
        <begin position="99"/>
        <end position="117"/>
    </location>
</feature>
<keyword evidence="1" id="KW-0472">Membrane</keyword>
<protein>
    <submittedName>
        <fullName evidence="3">Acyltransferase family protein</fullName>
    </submittedName>
</protein>
<dbReference type="NCBIfam" id="NF042426">
    <property type="entry name" value="fucose_Ac_NolL"/>
    <property type="match status" value="1"/>
</dbReference>
<keyword evidence="3" id="KW-0012">Acyltransferase</keyword>
<organism evidence="3 4">
    <name type="scientific">Mesorhizobium caraganae</name>
    <dbReference type="NCBI Taxonomy" id="483206"/>
    <lineage>
        <taxon>Bacteria</taxon>
        <taxon>Pseudomonadati</taxon>
        <taxon>Pseudomonadota</taxon>
        <taxon>Alphaproteobacteria</taxon>
        <taxon>Hyphomicrobiales</taxon>
        <taxon>Phyllobacteriaceae</taxon>
        <taxon>Mesorhizobium</taxon>
    </lineage>
</organism>
<reference evidence="3 4" key="1">
    <citation type="journal article" date="2024" name="Proc. Natl. Acad. Sci. U.S.A.">
        <title>The evolutionary genomics of adaptation to stress in wild rhizobium bacteria.</title>
        <authorList>
            <person name="Kehlet-Delgado H."/>
            <person name="Montoya A.P."/>
            <person name="Jensen K.T."/>
            <person name="Wendlandt C.E."/>
            <person name="Dexheimer C."/>
            <person name="Roberts M."/>
            <person name="Torres Martinez L."/>
            <person name="Friesen M.L."/>
            <person name="Griffitts J.S."/>
            <person name="Porter S.S."/>
        </authorList>
    </citation>
    <scope>NUCLEOTIDE SEQUENCE [LARGE SCALE GENOMIC DNA]</scope>
    <source>
        <strain evidence="3 4">M0641</strain>
    </source>
</reference>
<dbReference type="PANTHER" id="PTHR37312">
    <property type="entry name" value="MEMBRANE-BOUND ACYLTRANSFERASE YKRP-RELATED"/>
    <property type="match status" value="1"/>
</dbReference>
<dbReference type="InterPro" id="IPR002656">
    <property type="entry name" value="Acyl_transf_3_dom"/>
</dbReference>
<evidence type="ECO:0000313" key="3">
    <source>
        <dbReference type="EMBL" id="MER9408247.1"/>
    </source>
</evidence>
<feature type="transmembrane region" description="Helical" evidence="1">
    <location>
        <begin position="163"/>
        <end position="182"/>
    </location>
</feature>
<feature type="transmembrane region" description="Helical" evidence="1">
    <location>
        <begin position="59"/>
        <end position="78"/>
    </location>
</feature>
<keyword evidence="1" id="KW-1133">Transmembrane helix</keyword>
<keyword evidence="1" id="KW-0812">Transmembrane</keyword>
<accession>A0ABV1Z830</accession>
<evidence type="ECO:0000259" key="2">
    <source>
        <dbReference type="Pfam" id="PF01757"/>
    </source>
</evidence>
<dbReference type="InterPro" id="IPR052734">
    <property type="entry name" value="Nod_factor_acetyltransferase"/>
</dbReference>
<feature type="transmembrane region" description="Helical" evidence="1">
    <location>
        <begin position="323"/>
        <end position="344"/>
    </location>
</feature>
<feature type="transmembrane region" description="Helical" evidence="1">
    <location>
        <begin position="295"/>
        <end position="317"/>
    </location>
</feature>
<name>A0ABV1Z830_9HYPH</name>